<keyword evidence="7" id="KW-1015">Disulfide bond</keyword>
<dbReference type="InterPro" id="IPR005805">
    <property type="entry name" value="Rieske_Fe-S_prot_C"/>
</dbReference>
<sequence>MSDRPLDRRTALASAGIAVAAMGSAACSSGADAPRAATDGSIAEDVLTRVADVPIGGGVIVGDTVVTQPVAGSFLGLSATCTHLGCRVAAIADGLIACPCHGSRYHLDGSVAAGPAPRPLDTRAIRVDGDRILRA</sequence>
<keyword evidence="5" id="KW-0408">Iron</keyword>
<dbReference type="PANTHER" id="PTHR10134">
    <property type="entry name" value="CYTOCHROME B-C1 COMPLEX SUBUNIT RIESKE, MITOCHONDRIAL"/>
    <property type="match status" value="1"/>
</dbReference>
<comment type="function">
    <text evidence="1">Iron-sulfur subunit of the cytochrome bc1 complex, an essential component of the respiratory electron transport chain required for ATP synthesis. The bc1 complex catalyzes the oxidation of menaquinol and the reduction of cytochrome c in the respiratory chain. The bc1 complex operates through a Q-cycle mechanism that couples electron transfer to generation of the proton gradient that drives ATP synthesis.</text>
</comment>
<organism evidence="11 12">
    <name type="scientific">Nocardia pseudobrasiliensis</name>
    <dbReference type="NCBI Taxonomy" id="45979"/>
    <lineage>
        <taxon>Bacteria</taxon>
        <taxon>Bacillati</taxon>
        <taxon>Actinomycetota</taxon>
        <taxon>Actinomycetes</taxon>
        <taxon>Mycobacteriales</taxon>
        <taxon>Nocardiaceae</taxon>
        <taxon>Nocardia</taxon>
    </lineage>
</organism>
<proteinExistence type="predicted"/>
<keyword evidence="3" id="KW-0001">2Fe-2S</keyword>
<dbReference type="PRINTS" id="PR00162">
    <property type="entry name" value="RIESKE"/>
</dbReference>
<dbReference type="GO" id="GO:0051537">
    <property type="term" value="F:2 iron, 2 sulfur cluster binding"/>
    <property type="evidence" value="ECO:0007669"/>
    <property type="project" value="UniProtKB-KW"/>
</dbReference>
<dbReference type="SUPFAM" id="SSF50022">
    <property type="entry name" value="ISP domain"/>
    <property type="match status" value="1"/>
</dbReference>
<dbReference type="GO" id="GO:0046872">
    <property type="term" value="F:metal ion binding"/>
    <property type="evidence" value="ECO:0007669"/>
    <property type="project" value="UniProtKB-KW"/>
</dbReference>
<evidence type="ECO:0000256" key="1">
    <source>
        <dbReference type="ARBA" id="ARBA00002494"/>
    </source>
</evidence>
<evidence type="ECO:0000313" key="11">
    <source>
        <dbReference type="EMBL" id="RDI69166.1"/>
    </source>
</evidence>
<dbReference type="InterPro" id="IPR036922">
    <property type="entry name" value="Rieske_2Fe-2S_sf"/>
</dbReference>
<dbReference type="CDD" id="cd03467">
    <property type="entry name" value="Rieske"/>
    <property type="match status" value="1"/>
</dbReference>
<dbReference type="Pfam" id="PF00355">
    <property type="entry name" value="Rieske"/>
    <property type="match status" value="1"/>
</dbReference>
<evidence type="ECO:0000256" key="6">
    <source>
        <dbReference type="ARBA" id="ARBA00023014"/>
    </source>
</evidence>
<comment type="cofactor">
    <cofactor evidence="9">
        <name>[2Fe-2S] cluster</name>
        <dbReference type="ChEBI" id="CHEBI:190135"/>
    </cofactor>
</comment>
<comment type="caution">
    <text evidence="11">The sequence shown here is derived from an EMBL/GenBank/DDBJ whole genome shotgun (WGS) entry which is preliminary data.</text>
</comment>
<reference evidence="11 12" key="1">
    <citation type="submission" date="2018-07" db="EMBL/GenBank/DDBJ databases">
        <title>Genomic Encyclopedia of Type Strains, Phase IV (KMG-IV): sequencing the most valuable type-strain genomes for metagenomic binning, comparative biology and taxonomic classification.</title>
        <authorList>
            <person name="Goeker M."/>
        </authorList>
    </citation>
    <scope>NUCLEOTIDE SEQUENCE [LARGE SCALE GENOMIC DNA]</scope>
    <source>
        <strain evidence="11 12">DSM 44290</strain>
    </source>
</reference>
<keyword evidence="12" id="KW-1185">Reference proteome</keyword>
<dbReference type="PROSITE" id="PS51318">
    <property type="entry name" value="TAT"/>
    <property type="match status" value="1"/>
</dbReference>
<evidence type="ECO:0000259" key="10">
    <source>
        <dbReference type="PROSITE" id="PS51296"/>
    </source>
</evidence>
<evidence type="ECO:0000256" key="4">
    <source>
        <dbReference type="ARBA" id="ARBA00022723"/>
    </source>
</evidence>
<dbReference type="GO" id="GO:0016705">
    <property type="term" value="F:oxidoreductase activity, acting on paired donors, with incorporation or reduction of molecular oxygen"/>
    <property type="evidence" value="ECO:0007669"/>
    <property type="project" value="UniProtKB-ARBA"/>
</dbReference>
<dbReference type="STRING" id="1210086.GCA_001613105_00558"/>
<dbReference type="AlphaFoldDB" id="A0A370IEL2"/>
<evidence type="ECO:0000256" key="5">
    <source>
        <dbReference type="ARBA" id="ARBA00023004"/>
    </source>
</evidence>
<dbReference type="InterPro" id="IPR006311">
    <property type="entry name" value="TAT_signal"/>
</dbReference>
<dbReference type="EMBL" id="QQBC01000001">
    <property type="protein sequence ID" value="RDI69166.1"/>
    <property type="molecule type" value="Genomic_DNA"/>
</dbReference>
<dbReference type="InterPro" id="IPR014349">
    <property type="entry name" value="Rieske_Fe-S_prot"/>
</dbReference>
<evidence type="ECO:0000256" key="2">
    <source>
        <dbReference type="ARBA" id="ARBA00015816"/>
    </source>
</evidence>
<gene>
    <name evidence="11" type="ORF">DFR76_101704</name>
</gene>
<evidence type="ECO:0000256" key="8">
    <source>
        <dbReference type="ARBA" id="ARBA00029586"/>
    </source>
</evidence>
<dbReference type="GO" id="GO:0004497">
    <property type="term" value="F:monooxygenase activity"/>
    <property type="evidence" value="ECO:0007669"/>
    <property type="project" value="UniProtKB-ARBA"/>
</dbReference>
<dbReference type="Proteomes" id="UP000254869">
    <property type="component" value="Unassembled WGS sequence"/>
</dbReference>
<evidence type="ECO:0000256" key="3">
    <source>
        <dbReference type="ARBA" id="ARBA00022714"/>
    </source>
</evidence>
<keyword evidence="6" id="KW-0411">Iron-sulfur</keyword>
<dbReference type="InterPro" id="IPR017941">
    <property type="entry name" value="Rieske_2Fe-2S"/>
</dbReference>
<evidence type="ECO:0000313" key="12">
    <source>
        <dbReference type="Proteomes" id="UP000254869"/>
    </source>
</evidence>
<dbReference type="PROSITE" id="PS51296">
    <property type="entry name" value="RIESKE"/>
    <property type="match status" value="1"/>
</dbReference>
<dbReference type="GO" id="GO:0016020">
    <property type="term" value="C:membrane"/>
    <property type="evidence" value="ECO:0007669"/>
    <property type="project" value="InterPro"/>
</dbReference>
<dbReference type="PROSITE" id="PS51257">
    <property type="entry name" value="PROKAR_LIPOPROTEIN"/>
    <property type="match status" value="1"/>
</dbReference>
<feature type="domain" description="Rieske" evidence="10">
    <location>
        <begin position="45"/>
        <end position="134"/>
    </location>
</feature>
<dbReference type="RefSeq" id="WP_067991229.1">
    <property type="nucleotide sequence ID" value="NZ_QQBC01000001.1"/>
</dbReference>
<evidence type="ECO:0000256" key="9">
    <source>
        <dbReference type="ARBA" id="ARBA00034078"/>
    </source>
</evidence>
<dbReference type="Gene3D" id="2.102.10.10">
    <property type="entry name" value="Rieske [2Fe-2S] iron-sulphur domain"/>
    <property type="match status" value="1"/>
</dbReference>
<protein>
    <recommendedName>
        <fullName evidence="2">Cytochrome bc1 complex Rieske iron-sulfur subunit</fullName>
    </recommendedName>
    <alternativeName>
        <fullName evidence="8">Cytochrome bc1 reductase complex subunit QcrA</fullName>
    </alternativeName>
</protein>
<evidence type="ECO:0000256" key="7">
    <source>
        <dbReference type="ARBA" id="ARBA00023157"/>
    </source>
</evidence>
<accession>A0A370IEL2</accession>
<name>A0A370IEL2_9NOCA</name>
<keyword evidence="4" id="KW-0479">Metal-binding</keyword>